<evidence type="ECO:0000313" key="3">
    <source>
        <dbReference type="Proteomes" id="UP000831532"/>
    </source>
</evidence>
<feature type="transmembrane region" description="Helical" evidence="1">
    <location>
        <begin position="49"/>
        <end position="68"/>
    </location>
</feature>
<protein>
    <submittedName>
        <fullName evidence="2">DUF805 domain-containing protein</fullName>
    </submittedName>
</protein>
<organism evidence="2 3">
    <name type="scientific">Massilia violaceinigra</name>
    <dbReference type="NCBI Taxonomy" id="2045208"/>
    <lineage>
        <taxon>Bacteria</taxon>
        <taxon>Pseudomonadati</taxon>
        <taxon>Pseudomonadota</taxon>
        <taxon>Betaproteobacteria</taxon>
        <taxon>Burkholderiales</taxon>
        <taxon>Oxalobacteraceae</taxon>
        <taxon>Telluria group</taxon>
        <taxon>Massilia</taxon>
    </lineage>
</organism>
<dbReference type="RefSeq" id="WP_243493885.1">
    <property type="nucleotide sequence ID" value="NZ_CP063361.1"/>
</dbReference>
<reference evidence="2 3" key="1">
    <citation type="submission" date="2020-10" db="EMBL/GenBank/DDBJ databases">
        <title>Genome analysis of Massilia species.</title>
        <authorList>
            <person name="Jung D.-H."/>
        </authorList>
    </citation>
    <scope>NUCLEOTIDE SEQUENCE [LARGE SCALE GENOMIC DNA]</scope>
    <source>
        <strain evidence="3">sipir</strain>
    </source>
</reference>
<feature type="transmembrane region" description="Helical" evidence="1">
    <location>
        <begin position="27"/>
        <end position="43"/>
    </location>
</feature>
<dbReference type="Pfam" id="PF05656">
    <property type="entry name" value="DUF805"/>
    <property type="match status" value="1"/>
</dbReference>
<gene>
    <name evidence="2" type="ORF">INH39_14985</name>
</gene>
<evidence type="ECO:0000313" key="2">
    <source>
        <dbReference type="EMBL" id="UOD32845.1"/>
    </source>
</evidence>
<feature type="transmembrane region" description="Helical" evidence="1">
    <location>
        <begin position="80"/>
        <end position="107"/>
    </location>
</feature>
<keyword evidence="1" id="KW-0812">Transmembrane</keyword>
<keyword evidence="1" id="KW-0472">Membrane</keyword>
<accession>A0ABY4ADG5</accession>
<dbReference type="InterPro" id="IPR008523">
    <property type="entry name" value="DUF805"/>
</dbReference>
<dbReference type="Proteomes" id="UP000831532">
    <property type="component" value="Chromosome"/>
</dbReference>
<dbReference type="EMBL" id="CP063361">
    <property type="protein sequence ID" value="UOD32845.1"/>
    <property type="molecule type" value="Genomic_DNA"/>
</dbReference>
<sequence>MSEAAAAPACYRPQLFQLAGRIGRVRFMAYALAPALPFSYVAPWMAGDWWTGLGLAARLPFLLALAVIASRRLRDIGLPWWLAALLLAPLSGAWAWLHLALLALLAVIPGSKLPNRDGAPPCPPPGWMTALACLWLVPPLVMLALVVALSPKPEMPSPGAASVSERQIQSIQFA</sequence>
<proteinExistence type="predicted"/>
<feature type="transmembrane region" description="Helical" evidence="1">
    <location>
        <begin position="127"/>
        <end position="149"/>
    </location>
</feature>
<name>A0ABY4ADG5_9BURK</name>
<keyword evidence="3" id="KW-1185">Reference proteome</keyword>
<keyword evidence="1" id="KW-1133">Transmembrane helix</keyword>
<evidence type="ECO:0000256" key="1">
    <source>
        <dbReference type="SAM" id="Phobius"/>
    </source>
</evidence>